<keyword evidence="4" id="KW-0089">Bile pigment</keyword>
<gene>
    <name evidence="6" type="ORF">K2F26_05090</name>
</gene>
<evidence type="ECO:0000256" key="3">
    <source>
        <dbReference type="ARBA" id="ARBA00022991"/>
    </source>
</evidence>
<evidence type="ECO:0000256" key="1">
    <source>
        <dbReference type="ARBA" id="ARBA00004445"/>
    </source>
</evidence>
<evidence type="ECO:0000256" key="4">
    <source>
        <dbReference type="ARBA" id="ARBA00023307"/>
    </source>
</evidence>
<accession>A0ABX8X266</accession>
<dbReference type="Proteomes" id="UP000826540">
    <property type="component" value="Chromosome"/>
</dbReference>
<dbReference type="EMBL" id="CP080598">
    <property type="protein sequence ID" value="QYX32743.1"/>
    <property type="molecule type" value="Genomic_DNA"/>
</dbReference>
<dbReference type="SUPFAM" id="SSF88723">
    <property type="entry name" value="PIN domain-like"/>
    <property type="match status" value="1"/>
</dbReference>
<feature type="domain" description="PIN" evidence="5">
    <location>
        <begin position="4"/>
        <end position="115"/>
    </location>
</feature>
<dbReference type="SUPFAM" id="SSF46458">
    <property type="entry name" value="Globin-like"/>
    <property type="match status" value="1"/>
</dbReference>
<protein>
    <submittedName>
        <fullName evidence="6">PIN domain-containing protein</fullName>
    </submittedName>
</protein>
<dbReference type="Pfam" id="PF00502">
    <property type="entry name" value="Phycobilisome"/>
    <property type="match status" value="1"/>
</dbReference>
<dbReference type="InterPro" id="IPR009050">
    <property type="entry name" value="Globin-like_sf"/>
</dbReference>
<reference evidence="6 7" key="1">
    <citation type="journal article" date="2022" name="J. Am. Chem. Soc.">
        <title>Biosynthesis of Guanitoxin Enables Global Environmental Detection in Freshwater Cyanobacteria.</title>
        <authorList>
            <person name="Lima S.T."/>
            <person name="Fallon T.R."/>
            <person name="Cordoza J.L."/>
            <person name="Chekan J.R."/>
            <person name="Delbaje E."/>
            <person name="Hopiavuori A.R."/>
            <person name="Alvarenga D.O."/>
            <person name="Wood S.M."/>
            <person name="Luhavaya H."/>
            <person name="Baumgartner J.T."/>
            <person name="Dorr F.A."/>
            <person name="Etchegaray A."/>
            <person name="Pinto E."/>
            <person name="McKinnie S.M.K."/>
            <person name="Fiore M.F."/>
            <person name="Moore B.S."/>
        </authorList>
    </citation>
    <scope>NUCLEOTIDE SEQUENCE [LARGE SCALE GENOMIC DNA]</scope>
    <source>
        <strain evidence="6 7">ITEP-024</strain>
    </source>
</reference>
<evidence type="ECO:0000256" key="2">
    <source>
        <dbReference type="ARBA" id="ARBA00008182"/>
    </source>
</evidence>
<dbReference type="InterPro" id="IPR002716">
    <property type="entry name" value="PIN_dom"/>
</dbReference>
<dbReference type="RefSeq" id="WP_220610600.1">
    <property type="nucleotide sequence ID" value="NZ_CP080598.1"/>
</dbReference>
<evidence type="ECO:0000313" key="7">
    <source>
        <dbReference type="Proteomes" id="UP000826540"/>
    </source>
</evidence>
<dbReference type="Pfam" id="PF13470">
    <property type="entry name" value="PIN_3"/>
    <property type="match status" value="1"/>
</dbReference>
<dbReference type="InterPro" id="IPR029060">
    <property type="entry name" value="PIN-like_dom_sf"/>
</dbReference>
<dbReference type="InterPro" id="IPR012128">
    <property type="entry name" value="Phycobilisome_asu/bsu"/>
</dbReference>
<comment type="similarity">
    <text evidence="2">Belongs to the phycobiliprotein family.</text>
</comment>
<dbReference type="InterPro" id="IPR038719">
    <property type="entry name" value="Phycobilisome_asu/bsu_sf"/>
</dbReference>
<proteinExistence type="inferred from homology"/>
<sequence>MIKKVLLDDDILLDILLEREPFVEDSSKIWELIEAKQIEGYVTLTTLNKIFDVGRDNVGFEIAWEAISEIRSVMEVCIIDDKILEIAYSYHLKDFEQSIQLACAKSFKLDYVLTRKFEYIEPSLQTSLEKLSDSYKEFFSVVKPTSFLLIYFPSHLSHGFCNSLEFYQIRFLYYRQRMEIITNITNKKDILVNYSLKYLLDSISTQSVEIQNQLESEKKIAVVKRDIVTIIRYIIYAILAEKVTLDDNYINSCFTECKSLAISR</sequence>
<keyword evidence="3" id="KW-0157">Chromophore</keyword>
<organism evidence="6 7">
    <name type="scientific">Sphaerospermopsis torques-reginae ITEP-024</name>
    <dbReference type="NCBI Taxonomy" id="984208"/>
    <lineage>
        <taxon>Bacteria</taxon>
        <taxon>Bacillati</taxon>
        <taxon>Cyanobacteriota</taxon>
        <taxon>Cyanophyceae</taxon>
        <taxon>Nostocales</taxon>
        <taxon>Aphanizomenonaceae</taxon>
        <taxon>Sphaerospermopsis</taxon>
        <taxon>Sphaerospermopsis torques-reginae</taxon>
    </lineage>
</organism>
<evidence type="ECO:0000313" key="6">
    <source>
        <dbReference type="EMBL" id="QYX32743.1"/>
    </source>
</evidence>
<name>A0ABX8X266_9CYAN</name>
<keyword evidence="7" id="KW-1185">Reference proteome</keyword>
<dbReference type="Gene3D" id="1.10.490.20">
    <property type="entry name" value="Phycocyanins"/>
    <property type="match status" value="1"/>
</dbReference>
<evidence type="ECO:0000259" key="5">
    <source>
        <dbReference type="Pfam" id="PF13470"/>
    </source>
</evidence>
<comment type="subcellular location">
    <subcellularLocation>
        <location evidence="1">Cellular thylakoid membrane</location>
        <topology evidence="1">Peripheral membrane protein</topology>
        <orientation evidence="1">Cytoplasmic side</orientation>
    </subcellularLocation>
</comment>